<dbReference type="OrthoDB" id="9803927at2"/>
<keyword evidence="3" id="KW-1185">Reference proteome</keyword>
<proteinExistence type="predicted"/>
<comment type="caution">
    <text evidence="2">The sequence shown here is derived from an EMBL/GenBank/DDBJ whole genome shotgun (WGS) entry which is preliminary data.</text>
</comment>
<keyword evidence="1" id="KW-1133">Transmembrane helix</keyword>
<reference evidence="2 3" key="1">
    <citation type="submission" date="2019-07" db="EMBL/GenBank/DDBJ databases">
        <title>Cryptosporangium phraense sp. nov., isolated from plant litter.</title>
        <authorList>
            <person name="Suriyachadkun C."/>
        </authorList>
    </citation>
    <scope>NUCLEOTIDE SEQUENCE [LARGE SCALE GENOMIC DNA]</scope>
    <source>
        <strain evidence="2 3">A-T 5661</strain>
    </source>
</reference>
<keyword evidence="1" id="KW-0812">Transmembrane</keyword>
<protein>
    <submittedName>
        <fullName evidence="2">Uncharacterized protein</fullName>
    </submittedName>
</protein>
<dbReference type="RefSeq" id="WP_142704605.1">
    <property type="nucleotide sequence ID" value="NZ_VIRS01000006.1"/>
</dbReference>
<dbReference type="InParanoid" id="A0A545AX28"/>
<feature type="transmembrane region" description="Helical" evidence="1">
    <location>
        <begin position="12"/>
        <end position="29"/>
    </location>
</feature>
<feature type="transmembrane region" description="Helical" evidence="1">
    <location>
        <begin position="41"/>
        <end position="59"/>
    </location>
</feature>
<dbReference type="Proteomes" id="UP000317982">
    <property type="component" value="Unassembled WGS sequence"/>
</dbReference>
<name>A0A545AX28_9ACTN</name>
<accession>A0A545AX28</accession>
<organism evidence="2 3">
    <name type="scientific">Cryptosporangium phraense</name>
    <dbReference type="NCBI Taxonomy" id="2593070"/>
    <lineage>
        <taxon>Bacteria</taxon>
        <taxon>Bacillati</taxon>
        <taxon>Actinomycetota</taxon>
        <taxon>Actinomycetes</taxon>
        <taxon>Cryptosporangiales</taxon>
        <taxon>Cryptosporangiaceae</taxon>
        <taxon>Cryptosporangium</taxon>
    </lineage>
</organism>
<evidence type="ECO:0000256" key="1">
    <source>
        <dbReference type="SAM" id="Phobius"/>
    </source>
</evidence>
<evidence type="ECO:0000313" key="2">
    <source>
        <dbReference type="EMBL" id="TQS45155.1"/>
    </source>
</evidence>
<keyword evidence="1" id="KW-0472">Membrane</keyword>
<dbReference type="AlphaFoldDB" id="A0A545AX28"/>
<dbReference type="EMBL" id="VIRS01000006">
    <property type="protein sequence ID" value="TQS45155.1"/>
    <property type="molecule type" value="Genomic_DNA"/>
</dbReference>
<gene>
    <name evidence="2" type="ORF">FL583_11725</name>
</gene>
<evidence type="ECO:0000313" key="3">
    <source>
        <dbReference type="Proteomes" id="UP000317982"/>
    </source>
</evidence>
<sequence>MMGFLRKYQWLVGVLWLAMGVTELFLAVVNFRRGGAGDPGFYVDLPVGLGLFLVAWLTFRRARRVSRLTD</sequence>